<dbReference type="STRING" id="349095.SAMN05660299_02095"/>
<name>A0A1G9YJG2_9FIRM</name>
<evidence type="ECO:0000313" key="3">
    <source>
        <dbReference type="EMBL" id="SDN09160.1"/>
    </source>
</evidence>
<dbReference type="EMBL" id="FNHQ01000023">
    <property type="protein sequence ID" value="SDN09160.1"/>
    <property type="molecule type" value="Genomic_DNA"/>
</dbReference>
<evidence type="ECO:0000256" key="1">
    <source>
        <dbReference type="ARBA" id="ARBA00006525"/>
    </source>
</evidence>
<dbReference type="PANTHER" id="PTHR43022:SF1">
    <property type="entry name" value="PROTEIN SMF"/>
    <property type="match status" value="1"/>
</dbReference>
<proteinExistence type="inferred from homology"/>
<dbReference type="Proteomes" id="UP000199309">
    <property type="component" value="Unassembled WGS sequence"/>
</dbReference>
<dbReference type="NCBIfam" id="TIGR00732">
    <property type="entry name" value="dprA"/>
    <property type="match status" value="1"/>
</dbReference>
<evidence type="ECO:0000313" key="4">
    <source>
        <dbReference type="Proteomes" id="UP000199309"/>
    </source>
</evidence>
<dbReference type="SUPFAM" id="SSF102405">
    <property type="entry name" value="MCP/YpsA-like"/>
    <property type="match status" value="1"/>
</dbReference>
<dbReference type="InterPro" id="IPR057666">
    <property type="entry name" value="DrpA_SLOG"/>
</dbReference>
<accession>A0A1G9YJG2</accession>
<dbReference type="GO" id="GO:0009294">
    <property type="term" value="P:DNA-mediated transformation"/>
    <property type="evidence" value="ECO:0007669"/>
    <property type="project" value="InterPro"/>
</dbReference>
<protein>
    <submittedName>
        <fullName evidence="3">DNA processing protein</fullName>
    </submittedName>
</protein>
<organism evidence="3 4">
    <name type="scientific">Megasphaera paucivorans</name>
    <dbReference type="NCBI Taxonomy" id="349095"/>
    <lineage>
        <taxon>Bacteria</taxon>
        <taxon>Bacillati</taxon>
        <taxon>Bacillota</taxon>
        <taxon>Negativicutes</taxon>
        <taxon>Veillonellales</taxon>
        <taxon>Veillonellaceae</taxon>
        <taxon>Megasphaera</taxon>
    </lineage>
</organism>
<gene>
    <name evidence="3" type="ORF">SAMN05660299_02095</name>
</gene>
<dbReference type="PANTHER" id="PTHR43022">
    <property type="entry name" value="PROTEIN SMF"/>
    <property type="match status" value="1"/>
</dbReference>
<dbReference type="AlphaFoldDB" id="A0A1G9YJG2"/>
<feature type="domain" description="Smf/DprA SLOG" evidence="2">
    <location>
        <begin position="80"/>
        <end position="288"/>
    </location>
</feature>
<sequence length="367" mass="40634">MTNEQLYTAAWQSLSFIGPSGVRKLVHYFGSAEKAWKAADKEIFNLLHHCTEKQLKISQEKKCFDWDRFLTRINQLNLQIISYQDVNYPPLLSQTYNPPAALFYRGTLSGSIKNAAIVGSRRCTSYGKNAALHIAQNLSAQDITIVSGGARGIDTAAHTGALQAEKPTIAVMACGLHTWYPPENKRLFQDILDRDGAIISEYAPGIEPLPQHFPARNRIISGLARCVIVIEAAKRSGSLITADFALEEGRDIFAVPGSIFSKTSEGTNELLRMGAIPLTKTVDLLNEYGWNCSIPIDSPPDKHSDMSLTLLENTLLQYIPYDEALSQDDLIVCSQIDAGTISRTITTLMIKGLIWEDRTGRYIRSPS</sequence>
<reference evidence="3 4" key="1">
    <citation type="submission" date="2016-10" db="EMBL/GenBank/DDBJ databases">
        <authorList>
            <person name="de Groot N.N."/>
        </authorList>
    </citation>
    <scope>NUCLEOTIDE SEQUENCE [LARGE SCALE GENOMIC DNA]</scope>
    <source>
        <strain evidence="3 4">DSM 16981</strain>
    </source>
</reference>
<keyword evidence="4" id="KW-1185">Reference proteome</keyword>
<dbReference type="OrthoDB" id="9785707at2"/>
<comment type="similarity">
    <text evidence="1">Belongs to the DprA/Smf family.</text>
</comment>
<evidence type="ECO:0000259" key="2">
    <source>
        <dbReference type="Pfam" id="PF02481"/>
    </source>
</evidence>
<dbReference type="Pfam" id="PF02481">
    <property type="entry name" value="DNA_processg_A"/>
    <property type="match status" value="1"/>
</dbReference>
<dbReference type="InterPro" id="IPR003488">
    <property type="entry name" value="DprA"/>
</dbReference>
<dbReference type="RefSeq" id="WP_091651558.1">
    <property type="nucleotide sequence ID" value="NZ_FNHQ01000023.1"/>
</dbReference>
<dbReference type="Gene3D" id="3.40.50.450">
    <property type="match status" value="1"/>
</dbReference>